<dbReference type="PROSITE" id="PS00854">
    <property type="entry name" value="PROTEASOME_BETA_1"/>
    <property type="match status" value="1"/>
</dbReference>
<sequence>MAAPLYYPGATTLGIRGKDSVVIAAEKRFAYGYFVMSKQARKVFKISNNVGAACAGVVADMQNMIKEVTAVVNLYRLEQGVEPSVKTVAKILSWNLFGNRYFPYFMETIVGGIDSQGPHVIVLDPLGSMIEDDYAVVGTGAEVAVGVIENLYRKDMSATEIRDLAAKAIKASIARDAGSGNGIDLLLYTQKGLEAEESITV</sequence>
<dbReference type="PRINTS" id="PR00141">
    <property type="entry name" value="PROTEASOME"/>
</dbReference>
<dbReference type="Gene3D" id="3.60.20.10">
    <property type="entry name" value="Glutamine Phosphoribosylpyrophosphate, subunit 1, domain 1"/>
    <property type="match status" value="1"/>
</dbReference>
<feature type="propeptide" id="PRO_5035344556" description="Removed in mature form; by autocatalysis" evidence="9">
    <location>
        <begin position="1"/>
        <end position="9"/>
    </location>
</feature>
<dbReference type="InterPro" id="IPR019983">
    <property type="entry name" value="Pept_T1A_Psome_bsu_arc"/>
</dbReference>
<dbReference type="EMBL" id="DTAD01000055">
    <property type="protein sequence ID" value="HGN90482.1"/>
    <property type="molecule type" value="Genomic_DNA"/>
</dbReference>
<proteinExistence type="inferred from homology"/>
<evidence type="ECO:0000256" key="8">
    <source>
        <dbReference type="ARBA" id="ARBA00023145"/>
    </source>
</evidence>
<dbReference type="GO" id="GO:0010498">
    <property type="term" value="P:proteasomal protein catabolic process"/>
    <property type="evidence" value="ECO:0007669"/>
    <property type="project" value="UniProtKB-UniRule"/>
</dbReference>
<dbReference type="InterPro" id="IPR000243">
    <property type="entry name" value="Pept_T1A_subB"/>
</dbReference>
<dbReference type="GO" id="GO:0019774">
    <property type="term" value="C:proteasome core complex, beta-subunit complex"/>
    <property type="evidence" value="ECO:0007669"/>
    <property type="project" value="UniProtKB-UniRule"/>
</dbReference>
<dbReference type="InterPro" id="IPR023333">
    <property type="entry name" value="Proteasome_suB-type"/>
</dbReference>
<dbReference type="InterPro" id="IPR016050">
    <property type="entry name" value="Proteasome_bsu_CS"/>
</dbReference>
<accession>A0A7C4E219</accession>
<dbReference type="EC" id="3.4.25.1" evidence="9"/>
<keyword evidence="6 9" id="KW-0068">Autocatalytic cleavage</keyword>
<evidence type="ECO:0000256" key="4">
    <source>
        <dbReference type="ARBA" id="ARBA00022698"/>
    </source>
</evidence>
<evidence type="ECO:0000256" key="3">
    <source>
        <dbReference type="ARBA" id="ARBA00022670"/>
    </source>
</evidence>
<evidence type="ECO:0000256" key="9">
    <source>
        <dbReference type="HAMAP-Rule" id="MF_02113"/>
    </source>
</evidence>
<keyword evidence="8 9" id="KW-0865">Zymogen</keyword>
<comment type="caution">
    <text evidence="9">Lacks conserved residue(s) required for the propagation of feature annotation.</text>
</comment>
<evidence type="ECO:0000256" key="7">
    <source>
        <dbReference type="ARBA" id="ARBA00022942"/>
    </source>
</evidence>
<dbReference type="PROSITE" id="PS51476">
    <property type="entry name" value="PROTEASOME_BETA_2"/>
    <property type="match status" value="1"/>
</dbReference>
<comment type="catalytic activity">
    <reaction evidence="1 9">
        <text>Cleavage of peptide bonds with very broad specificity.</text>
        <dbReference type="EC" id="3.4.25.1"/>
    </reaction>
</comment>
<feature type="chain" id="PRO_5035344555" description="Proteasome subunit beta" evidence="9">
    <location>
        <begin position="10"/>
        <end position="201"/>
    </location>
</feature>
<protein>
    <recommendedName>
        <fullName evidence="9">Proteasome subunit beta</fullName>
        <ecNumber evidence="9">3.4.25.1</ecNumber>
    </recommendedName>
    <alternativeName>
        <fullName evidence="9">20S proteasome beta subunit</fullName>
    </alternativeName>
    <alternativeName>
        <fullName evidence="9">Proteasome core protein PsmB</fullName>
    </alternativeName>
</protein>
<dbReference type="SUPFAM" id="SSF56235">
    <property type="entry name" value="N-terminal nucleophile aminohydrolases (Ntn hydrolases)"/>
    <property type="match status" value="1"/>
</dbReference>
<comment type="subcellular location">
    <subcellularLocation>
        <location evidence="9">Cytoplasm</location>
    </subcellularLocation>
</comment>
<dbReference type="GO" id="GO:0004298">
    <property type="term" value="F:threonine-type endopeptidase activity"/>
    <property type="evidence" value="ECO:0007669"/>
    <property type="project" value="UniProtKB-UniRule"/>
</dbReference>
<dbReference type="GO" id="GO:0005737">
    <property type="term" value="C:cytoplasm"/>
    <property type="evidence" value="ECO:0007669"/>
    <property type="project" value="UniProtKB-SubCell"/>
</dbReference>
<comment type="similarity">
    <text evidence="9">Belongs to the peptidase T1B family.</text>
</comment>
<comment type="subunit">
    <text evidence="9">The 20S proteasome core is composed of 14 alpha and 14 beta subunits that assemble into four stacked heptameric rings, resulting in a barrel-shaped structure. The two inner rings, each composed of seven catalytic beta subunits, are sandwiched by two outer rings, each composed of seven alpha subunits. The catalytic chamber with the active sites is on the inside of the barrel. Has a gated structure, the ends of the cylinder being occluded by the N-termini of the alpha-subunits. Is capped at one or both ends by the proteasome regulatory ATPase, PAN.</text>
</comment>
<dbReference type="Pfam" id="PF00227">
    <property type="entry name" value="Proteasome"/>
    <property type="match status" value="1"/>
</dbReference>
<evidence type="ECO:0000256" key="2">
    <source>
        <dbReference type="ARBA" id="ARBA00022490"/>
    </source>
</evidence>
<evidence type="ECO:0000313" key="10">
    <source>
        <dbReference type="EMBL" id="HGL40881.1"/>
    </source>
</evidence>
<dbReference type="PANTHER" id="PTHR32194">
    <property type="entry name" value="METALLOPROTEASE TLDD"/>
    <property type="match status" value="1"/>
</dbReference>
<name>A0A7C4E219_CALS0</name>
<dbReference type="InterPro" id="IPR029055">
    <property type="entry name" value="Ntn_hydrolases_N"/>
</dbReference>
<evidence type="ECO:0000256" key="5">
    <source>
        <dbReference type="ARBA" id="ARBA00022801"/>
    </source>
</evidence>
<evidence type="ECO:0000256" key="1">
    <source>
        <dbReference type="ARBA" id="ARBA00001198"/>
    </source>
</evidence>
<dbReference type="HAMAP" id="MF_02113_A">
    <property type="entry name" value="Proteasome_B_A"/>
    <property type="match status" value="1"/>
</dbReference>
<keyword evidence="2 9" id="KW-0963">Cytoplasm</keyword>
<comment type="activity regulation">
    <text evidence="9">The formation of the proteasomal ATPase PAN-20S proteasome complex, via the docking of the C-termini of PAN into the intersubunit pockets in the alpha-rings, triggers opening of the gate for substrate entry. Interconversion between the open-gate and close-gate conformations leads to a dynamic regulation of the 20S proteasome proteolysis activity.</text>
</comment>
<organism evidence="11">
    <name type="scientific">Caldiarchaeum subterraneum</name>
    <dbReference type="NCBI Taxonomy" id="311458"/>
    <lineage>
        <taxon>Archaea</taxon>
        <taxon>Nitrososphaerota</taxon>
        <taxon>Candidatus Caldarchaeales</taxon>
        <taxon>Candidatus Caldarchaeaceae</taxon>
        <taxon>Candidatus Caldarchaeum</taxon>
    </lineage>
</organism>
<comment type="function">
    <text evidence="9">Component of the proteasome core, a large protease complex with broad specificity involved in protein degradation.</text>
</comment>
<dbReference type="AlphaFoldDB" id="A0A7C4E219"/>
<keyword evidence="4 9" id="KW-0888">Threonine protease</keyword>
<dbReference type="InterPro" id="IPR001353">
    <property type="entry name" value="Proteasome_sua/b"/>
</dbReference>
<evidence type="ECO:0000313" key="11">
    <source>
        <dbReference type="EMBL" id="HGN90482.1"/>
    </source>
</evidence>
<dbReference type="PANTHER" id="PTHR32194:SF0">
    <property type="entry name" value="ATP-DEPENDENT PROTEASE SUBUNIT HSLV"/>
    <property type="match status" value="1"/>
</dbReference>
<dbReference type="EMBL" id="DTCM01000058">
    <property type="protein sequence ID" value="HGL40881.1"/>
    <property type="molecule type" value="Genomic_DNA"/>
</dbReference>
<gene>
    <name evidence="9" type="primary">psmB</name>
    <name evidence="11" type="ORF">ENT82_05080</name>
    <name evidence="10" type="ORF">ENU43_04365</name>
</gene>
<keyword evidence="3 9" id="KW-0645">Protease</keyword>
<keyword evidence="7 9" id="KW-0647">Proteasome</keyword>
<comment type="caution">
    <text evidence="11">The sequence shown here is derived from an EMBL/GenBank/DDBJ whole genome shotgun (WGS) entry which is preliminary data.</text>
</comment>
<reference evidence="11" key="1">
    <citation type="journal article" date="2020" name="mSystems">
        <title>Genome- and Community-Level Interaction Insights into Carbon Utilization and Element Cycling Functions of Hydrothermarchaeota in Hydrothermal Sediment.</title>
        <authorList>
            <person name="Zhou Z."/>
            <person name="Liu Y."/>
            <person name="Xu W."/>
            <person name="Pan J."/>
            <person name="Luo Z.H."/>
            <person name="Li M."/>
        </authorList>
    </citation>
    <scope>NUCLEOTIDE SEQUENCE [LARGE SCALE GENOMIC DNA]</scope>
    <source>
        <strain evidence="11">SpSt-613</strain>
        <strain evidence="10">SpSt-669</strain>
    </source>
</reference>
<keyword evidence="5 9" id="KW-0378">Hydrolase</keyword>
<evidence type="ECO:0000256" key="6">
    <source>
        <dbReference type="ARBA" id="ARBA00022813"/>
    </source>
</evidence>